<dbReference type="SUPFAM" id="SSF52540">
    <property type="entry name" value="P-loop containing nucleoside triphosphate hydrolases"/>
    <property type="match status" value="1"/>
</dbReference>
<reference evidence="11 12" key="1">
    <citation type="submission" date="2016-10" db="EMBL/GenBank/DDBJ databases">
        <authorList>
            <person name="de Groot N.N."/>
        </authorList>
    </citation>
    <scope>NUCLEOTIDE SEQUENCE [LARGE SCALE GENOMIC DNA]</scope>
    <source>
        <strain evidence="11 12">ATCC BAA-466</strain>
    </source>
</reference>
<evidence type="ECO:0000256" key="2">
    <source>
        <dbReference type="ARBA" id="ARBA00007599"/>
    </source>
</evidence>
<evidence type="ECO:0000256" key="7">
    <source>
        <dbReference type="ARBA" id="ARBA00022741"/>
    </source>
</evidence>
<dbReference type="GO" id="GO:0005737">
    <property type="term" value="C:cytoplasm"/>
    <property type="evidence" value="ECO:0007669"/>
    <property type="project" value="UniProtKB-SubCell"/>
</dbReference>
<evidence type="ECO:0000256" key="8">
    <source>
        <dbReference type="ARBA" id="ARBA00022840"/>
    </source>
</evidence>
<evidence type="ECO:0000256" key="6">
    <source>
        <dbReference type="ARBA" id="ARBA00022723"/>
    </source>
</evidence>
<keyword evidence="7" id="KW-0547">Nucleotide-binding</keyword>
<evidence type="ECO:0000256" key="3">
    <source>
        <dbReference type="ARBA" id="ARBA00019010"/>
    </source>
</evidence>
<comment type="similarity">
    <text evidence="2">Belongs to the TsaE family.</text>
</comment>
<sequence length="161" mass="18454">MKYTSHSLTETQALAKTLAQIIQPGSLILLSGPLGSGKTAFTQAFGQTLGIQRAIKSPTYTIVKEYELDQVADRLIHIDAYRLEEGGADTVDFEQFLDPRTLCLVEWPEFIMDYLPKEYIKIQFELIDKQQRQIVISLSPQADQKHETIYQDLLRHIERID</sequence>
<dbReference type="Pfam" id="PF02367">
    <property type="entry name" value="TsaE"/>
    <property type="match status" value="1"/>
</dbReference>
<proteinExistence type="inferred from homology"/>
<dbReference type="Proteomes" id="UP000199708">
    <property type="component" value="Unassembled WGS sequence"/>
</dbReference>
<gene>
    <name evidence="11" type="ORF">SAMN05421791_10348</name>
</gene>
<keyword evidence="6" id="KW-0479">Metal-binding</keyword>
<evidence type="ECO:0000313" key="11">
    <source>
        <dbReference type="EMBL" id="SDG10350.1"/>
    </source>
</evidence>
<evidence type="ECO:0000256" key="4">
    <source>
        <dbReference type="ARBA" id="ARBA00022490"/>
    </source>
</evidence>
<keyword evidence="8" id="KW-0067">ATP-binding</keyword>
<dbReference type="RefSeq" id="WP_245694807.1">
    <property type="nucleotide sequence ID" value="NZ_FNCK01000003.1"/>
</dbReference>
<dbReference type="Gene3D" id="3.40.50.300">
    <property type="entry name" value="P-loop containing nucleotide triphosphate hydrolases"/>
    <property type="match status" value="1"/>
</dbReference>
<accession>A0A1G7RJX1</accession>
<keyword evidence="12" id="KW-1185">Reference proteome</keyword>
<dbReference type="GO" id="GO:0005524">
    <property type="term" value="F:ATP binding"/>
    <property type="evidence" value="ECO:0007669"/>
    <property type="project" value="UniProtKB-KW"/>
</dbReference>
<dbReference type="EMBL" id="FNCK01000003">
    <property type="protein sequence ID" value="SDG10350.1"/>
    <property type="molecule type" value="Genomic_DNA"/>
</dbReference>
<evidence type="ECO:0000313" key="12">
    <source>
        <dbReference type="Proteomes" id="UP000199708"/>
    </source>
</evidence>
<dbReference type="GO" id="GO:0002949">
    <property type="term" value="P:tRNA threonylcarbamoyladenosine modification"/>
    <property type="evidence" value="ECO:0007669"/>
    <property type="project" value="InterPro"/>
</dbReference>
<protein>
    <recommendedName>
        <fullName evidence="3">tRNA threonylcarbamoyladenosine biosynthesis protein TsaE</fullName>
    </recommendedName>
    <alternativeName>
        <fullName evidence="10">t(6)A37 threonylcarbamoyladenosine biosynthesis protein TsaE</fullName>
    </alternativeName>
</protein>
<keyword evidence="9" id="KW-0460">Magnesium</keyword>
<dbReference type="STRING" id="120956.SAMN05421791_10348"/>
<dbReference type="InterPro" id="IPR027417">
    <property type="entry name" value="P-loop_NTPase"/>
</dbReference>
<evidence type="ECO:0000256" key="9">
    <source>
        <dbReference type="ARBA" id="ARBA00022842"/>
    </source>
</evidence>
<name>A0A1G7RJX1_9LACT</name>
<dbReference type="PANTHER" id="PTHR33540:SF2">
    <property type="entry name" value="TRNA THREONYLCARBAMOYLADENOSINE BIOSYNTHESIS PROTEIN TSAE"/>
    <property type="match status" value="1"/>
</dbReference>
<dbReference type="AlphaFoldDB" id="A0A1G7RJX1"/>
<organism evidence="11 12">
    <name type="scientific">Facklamia miroungae</name>
    <dbReference type="NCBI Taxonomy" id="120956"/>
    <lineage>
        <taxon>Bacteria</taxon>
        <taxon>Bacillati</taxon>
        <taxon>Bacillota</taxon>
        <taxon>Bacilli</taxon>
        <taxon>Lactobacillales</taxon>
        <taxon>Aerococcaceae</taxon>
        <taxon>Facklamia</taxon>
    </lineage>
</organism>
<dbReference type="NCBIfam" id="TIGR00150">
    <property type="entry name" value="T6A_YjeE"/>
    <property type="match status" value="1"/>
</dbReference>
<keyword evidence="5" id="KW-0819">tRNA processing</keyword>
<dbReference type="InterPro" id="IPR003442">
    <property type="entry name" value="T6A_TsaE"/>
</dbReference>
<dbReference type="PANTHER" id="PTHR33540">
    <property type="entry name" value="TRNA THREONYLCARBAMOYLADENOSINE BIOSYNTHESIS PROTEIN TSAE"/>
    <property type="match status" value="1"/>
</dbReference>
<comment type="subcellular location">
    <subcellularLocation>
        <location evidence="1">Cytoplasm</location>
    </subcellularLocation>
</comment>
<keyword evidence="4" id="KW-0963">Cytoplasm</keyword>
<evidence type="ECO:0000256" key="1">
    <source>
        <dbReference type="ARBA" id="ARBA00004496"/>
    </source>
</evidence>
<dbReference type="GO" id="GO:0046872">
    <property type="term" value="F:metal ion binding"/>
    <property type="evidence" value="ECO:0007669"/>
    <property type="project" value="UniProtKB-KW"/>
</dbReference>
<evidence type="ECO:0000256" key="10">
    <source>
        <dbReference type="ARBA" id="ARBA00032441"/>
    </source>
</evidence>
<evidence type="ECO:0000256" key="5">
    <source>
        <dbReference type="ARBA" id="ARBA00022694"/>
    </source>
</evidence>